<keyword evidence="1" id="KW-0472">Membrane</keyword>
<accession>A0A9P0NTT9</accession>
<evidence type="ECO:0000256" key="1">
    <source>
        <dbReference type="SAM" id="Phobius"/>
    </source>
</evidence>
<name>A0A9P0NTT9_ACAOB</name>
<evidence type="ECO:0000313" key="3">
    <source>
        <dbReference type="Proteomes" id="UP001152888"/>
    </source>
</evidence>
<dbReference type="Proteomes" id="UP001152888">
    <property type="component" value="Unassembled WGS sequence"/>
</dbReference>
<protein>
    <submittedName>
        <fullName evidence="2">Uncharacterized protein</fullName>
    </submittedName>
</protein>
<dbReference type="AlphaFoldDB" id="A0A9P0NTT9"/>
<sequence>MGDCRHVNQRISSRSYITFFFGCYSCMLLIS</sequence>
<evidence type="ECO:0000313" key="2">
    <source>
        <dbReference type="EMBL" id="CAH1953671.1"/>
    </source>
</evidence>
<organism evidence="2 3">
    <name type="scientific">Acanthoscelides obtectus</name>
    <name type="common">Bean weevil</name>
    <name type="synonym">Bruchus obtectus</name>
    <dbReference type="NCBI Taxonomy" id="200917"/>
    <lineage>
        <taxon>Eukaryota</taxon>
        <taxon>Metazoa</taxon>
        <taxon>Ecdysozoa</taxon>
        <taxon>Arthropoda</taxon>
        <taxon>Hexapoda</taxon>
        <taxon>Insecta</taxon>
        <taxon>Pterygota</taxon>
        <taxon>Neoptera</taxon>
        <taxon>Endopterygota</taxon>
        <taxon>Coleoptera</taxon>
        <taxon>Polyphaga</taxon>
        <taxon>Cucujiformia</taxon>
        <taxon>Chrysomeloidea</taxon>
        <taxon>Chrysomelidae</taxon>
        <taxon>Bruchinae</taxon>
        <taxon>Bruchini</taxon>
        <taxon>Acanthoscelides</taxon>
    </lineage>
</organism>
<keyword evidence="3" id="KW-1185">Reference proteome</keyword>
<feature type="transmembrane region" description="Helical" evidence="1">
    <location>
        <begin position="12"/>
        <end position="30"/>
    </location>
</feature>
<dbReference type="EMBL" id="CAKOFQ010006651">
    <property type="protein sequence ID" value="CAH1953671.1"/>
    <property type="molecule type" value="Genomic_DNA"/>
</dbReference>
<gene>
    <name evidence="2" type="ORF">ACAOBT_LOCUS172</name>
</gene>
<reference evidence="2" key="1">
    <citation type="submission" date="2022-03" db="EMBL/GenBank/DDBJ databases">
        <authorList>
            <person name="Sayadi A."/>
        </authorList>
    </citation>
    <scope>NUCLEOTIDE SEQUENCE</scope>
</reference>
<comment type="caution">
    <text evidence="2">The sequence shown here is derived from an EMBL/GenBank/DDBJ whole genome shotgun (WGS) entry which is preliminary data.</text>
</comment>
<keyword evidence="1" id="KW-0812">Transmembrane</keyword>
<keyword evidence="1" id="KW-1133">Transmembrane helix</keyword>
<proteinExistence type="predicted"/>